<gene>
    <name evidence="1" type="ORF">PDMSB3_0476</name>
</gene>
<evidence type="ECO:0000313" key="2">
    <source>
        <dbReference type="Proteomes" id="UP000325811"/>
    </source>
</evidence>
<name>A0A5Q4ZAN9_9BURK</name>
<accession>A0A5Q4ZAN9</accession>
<dbReference type="EMBL" id="LR699554">
    <property type="protein sequence ID" value="VVD31779.1"/>
    <property type="molecule type" value="Genomic_DNA"/>
</dbReference>
<reference evidence="1 2" key="1">
    <citation type="submission" date="2019-08" db="EMBL/GenBank/DDBJ databases">
        <authorList>
            <person name="Herpell B J."/>
        </authorList>
    </citation>
    <scope>NUCLEOTIDE SEQUENCE [LARGE SCALE GENOMIC DNA]</scope>
    <source>
        <strain evidence="2">Msb3</strain>
    </source>
</reference>
<protein>
    <submittedName>
        <fullName evidence="1">Uncharacterized protein</fullName>
    </submittedName>
</protein>
<dbReference type="KEGG" id="pdio:PDMSB3_0476.1"/>
<evidence type="ECO:0000313" key="1">
    <source>
        <dbReference type="EMBL" id="VVD31779.1"/>
    </source>
</evidence>
<proteinExistence type="predicted"/>
<dbReference type="Proteomes" id="UP000325811">
    <property type="component" value="Chromosome II"/>
</dbReference>
<dbReference type="AlphaFoldDB" id="A0A5Q4ZAN9"/>
<organism evidence="1 2">
    <name type="scientific">Paraburkholderia dioscoreae</name>
    <dbReference type="NCBI Taxonomy" id="2604047"/>
    <lineage>
        <taxon>Bacteria</taxon>
        <taxon>Pseudomonadati</taxon>
        <taxon>Pseudomonadota</taxon>
        <taxon>Betaproteobacteria</taxon>
        <taxon>Burkholderiales</taxon>
        <taxon>Burkholderiaceae</taxon>
        <taxon>Paraburkholderia</taxon>
    </lineage>
</organism>
<keyword evidence="2" id="KW-1185">Reference proteome</keyword>
<sequence length="161" mass="17434">MTCRNGTRIAVSLNALQNTCLICRPFPVEGKGTFPAPQRVGKRGGTMFGGLWGSSISHHVARKALWRRFSAVGRNLSTGLSTISVDKCVPRRMGLTGPCSAAGDHRDVPNDGTGLSGKVYGGAKGMAWHEPSGRLRSPFFVVRNLRRNAILLARKRRLPIP</sequence>